<dbReference type="InterPro" id="IPR023210">
    <property type="entry name" value="NADP_OxRdtase_dom"/>
</dbReference>
<dbReference type="InterPro" id="IPR050791">
    <property type="entry name" value="Aldo-Keto_reductase"/>
</dbReference>
<dbReference type="VEuPathDB" id="FungiDB:MSYG_0444"/>
<dbReference type="CDD" id="cd19077">
    <property type="entry name" value="AKR_AKR8A1-2"/>
    <property type="match status" value="1"/>
</dbReference>
<dbReference type="Pfam" id="PF00248">
    <property type="entry name" value="Aldo_ket_red"/>
    <property type="match status" value="1"/>
</dbReference>
<dbReference type="GO" id="GO:0016491">
    <property type="term" value="F:oxidoreductase activity"/>
    <property type="evidence" value="ECO:0007669"/>
    <property type="project" value="UniProtKB-KW"/>
</dbReference>
<feature type="domain" description="NADP-dependent oxidoreductase" evidence="2">
    <location>
        <begin position="20"/>
        <end position="316"/>
    </location>
</feature>
<organism evidence="3 4">
    <name type="scientific">Malassezia sympodialis (strain ATCC 42132)</name>
    <name type="common">Atopic eczema-associated yeast</name>
    <dbReference type="NCBI Taxonomy" id="1230383"/>
    <lineage>
        <taxon>Eukaryota</taxon>
        <taxon>Fungi</taxon>
        <taxon>Dikarya</taxon>
        <taxon>Basidiomycota</taxon>
        <taxon>Ustilaginomycotina</taxon>
        <taxon>Malasseziomycetes</taxon>
        <taxon>Malasseziales</taxon>
        <taxon>Malasseziaceae</taxon>
        <taxon>Malassezia</taxon>
    </lineage>
</organism>
<dbReference type="STRING" id="1230383.A0A1M8A146"/>
<evidence type="ECO:0000313" key="4">
    <source>
        <dbReference type="Proteomes" id="UP000186303"/>
    </source>
</evidence>
<proteinExistence type="predicted"/>
<keyword evidence="1" id="KW-0560">Oxidoreductase</keyword>
<dbReference type="PANTHER" id="PTHR43625">
    <property type="entry name" value="AFLATOXIN B1 ALDEHYDE REDUCTASE"/>
    <property type="match status" value="1"/>
</dbReference>
<evidence type="ECO:0000313" key="3">
    <source>
        <dbReference type="EMBL" id="SHO76109.1"/>
    </source>
</evidence>
<dbReference type="AlphaFoldDB" id="A0A1M8A146"/>
<evidence type="ECO:0000259" key="2">
    <source>
        <dbReference type="Pfam" id="PF00248"/>
    </source>
</evidence>
<dbReference type="PROSITE" id="PS51257">
    <property type="entry name" value="PROKAR_LIPOPROTEIN"/>
    <property type="match status" value="1"/>
</dbReference>
<accession>A0A1M8A146</accession>
<reference evidence="4" key="1">
    <citation type="journal article" date="2017" name="Nucleic Acids Res.">
        <title>Proteogenomics produces comprehensive and highly accurate protein-coding gene annotation in a complete genome assembly of Malassezia sympodialis.</title>
        <authorList>
            <person name="Zhu Y."/>
            <person name="Engstroem P.G."/>
            <person name="Tellgren-Roth C."/>
            <person name="Baudo C.D."/>
            <person name="Kennell J.C."/>
            <person name="Sun S."/>
            <person name="Billmyre R.B."/>
            <person name="Schroeder M.S."/>
            <person name="Andersson A."/>
            <person name="Holm T."/>
            <person name="Sigurgeirsson B."/>
            <person name="Wu G."/>
            <person name="Sankaranarayanan S.R."/>
            <person name="Siddharthan R."/>
            <person name="Sanyal K."/>
            <person name="Lundeberg J."/>
            <person name="Nystedt B."/>
            <person name="Boekhout T."/>
            <person name="Dawson T.L. Jr."/>
            <person name="Heitman J."/>
            <person name="Scheynius A."/>
            <person name="Lehtioe J."/>
        </authorList>
    </citation>
    <scope>NUCLEOTIDE SEQUENCE [LARGE SCALE GENOMIC DNA]</scope>
    <source>
        <strain evidence="4">ATCC 42132</strain>
    </source>
</reference>
<evidence type="ECO:0000256" key="1">
    <source>
        <dbReference type="ARBA" id="ARBA00023002"/>
    </source>
</evidence>
<dbReference type="InterPro" id="IPR036812">
    <property type="entry name" value="NAD(P)_OxRdtase_dom_sf"/>
</dbReference>
<dbReference type="OMA" id="VAWVLAK"/>
<dbReference type="PANTHER" id="PTHR43625:SF78">
    <property type="entry name" value="PYRIDOXAL REDUCTASE-RELATED"/>
    <property type="match status" value="1"/>
</dbReference>
<dbReference type="OrthoDB" id="37537at2759"/>
<dbReference type="SUPFAM" id="SSF51430">
    <property type="entry name" value="NAD(P)-linked oxidoreductase"/>
    <property type="match status" value="1"/>
</dbReference>
<protein>
    <submittedName>
        <fullName evidence="3">Similar to S.cerevisiae protein YPR127W (Putative pyridoxine 4-dehydrogenase)</fullName>
    </submittedName>
</protein>
<dbReference type="Gene3D" id="3.20.20.100">
    <property type="entry name" value="NADP-dependent oxidoreductase domain"/>
    <property type="match status" value="1"/>
</dbReference>
<keyword evidence="4" id="KW-1185">Reference proteome</keyword>
<sequence length="340" mass="37305">MAIPTRFLGGSAANVSVGCMGLGLMRFSWTNQPILPDEEIFATLKEAADRGVTYWNSASFYGAADPLSNIKLLGRFFAKYPEYIDKITIGVKGGFHGIGDLSRTDCSEENLRFELNEIRKCLGSKKIDIYGPGRKDMSRPQEVTMQTLHKLQKEGLFSHIGLSEVNGATVRASHAVCPIATVEVEYNPFTLDIEHNDVMAACRDLDIAIVAYSPLGWGFFTGATKGAAGEALQQSRGMFERFNGDNFHKNAALADQIEALASKHGYGPTELVLAWELQQYPKLIPIPGTTKTPNLLKNIRGAHVSLSPELAAEFRRLVNDLSAQVAGGRYNAYLRDTLSR</sequence>
<dbReference type="GO" id="GO:0005737">
    <property type="term" value="C:cytoplasm"/>
    <property type="evidence" value="ECO:0007669"/>
    <property type="project" value="TreeGrafter"/>
</dbReference>
<gene>
    <name evidence="3" type="ORF">MSYG_0444</name>
</gene>
<dbReference type="EMBL" id="LT671821">
    <property type="protein sequence ID" value="SHO76109.1"/>
    <property type="molecule type" value="Genomic_DNA"/>
</dbReference>
<dbReference type="Proteomes" id="UP000186303">
    <property type="component" value="Chromosome 1"/>
</dbReference>
<name>A0A1M8A146_MALS4</name>